<evidence type="ECO:0000259" key="1">
    <source>
        <dbReference type="SMART" id="SM01126"/>
    </source>
</evidence>
<gene>
    <name evidence="2" type="ORF">ACERLL_17150</name>
</gene>
<feature type="domain" description="ISXO2-like transposase" evidence="1">
    <location>
        <begin position="130"/>
        <end position="271"/>
    </location>
</feature>
<evidence type="ECO:0000313" key="2">
    <source>
        <dbReference type="EMBL" id="MFA9462535.1"/>
    </source>
</evidence>
<dbReference type="SMART" id="SM01126">
    <property type="entry name" value="DDE_Tnp_IS1595"/>
    <property type="match status" value="1"/>
</dbReference>
<dbReference type="Pfam" id="PF12760">
    <property type="entry name" value="Zn_ribbon_IS1595"/>
    <property type="match status" value="1"/>
</dbReference>
<dbReference type="PANTHER" id="PTHR47163">
    <property type="entry name" value="DDE_TNP_IS1595 DOMAIN-CONTAINING PROTEIN"/>
    <property type="match status" value="1"/>
</dbReference>
<name>A0ABV4TYZ6_9GAMM</name>
<dbReference type="InterPro" id="IPR024445">
    <property type="entry name" value="Tnp_ISXO2-like"/>
</dbReference>
<dbReference type="Proteomes" id="UP001575181">
    <property type="component" value="Unassembled WGS sequence"/>
</dbReference>
<reference evidence="2 3" key="1">
    <citation type="submission" date="2024-08" db="EMBL/GenBank/DDBJ databases">
        <title>Whole-genome sequencing of halo(alkali)philic microorganisms from hypersaline lakes.</title>
        <authorList>
            <person name="Sorokin D.Y."/>
            <person name="Merkel A.Y."/>
            <person name="Messina E."/>
            <person name="Yakimov M."/>
        </authorList>
    </citation>
    <scope>NUCLEOTIDE SEQUENCE [LARGE SCALE GENOMIC DNA]</scope>
    <source>
        <strain evidence="2 3">Cl-TMA</strain>
    </source>
</reference>
<dbReference type="RefSeq" id="WP_373657336.1">
    <property type="nucleotide sequence ID" value="NZ_JBGUAW010000016.1"/>
</dbReference>
<keyword evidence="3" id="KW-1185">Reference proteome</keyword>
<dbReference type="Pfam" id="PF12762">
    <property type="entry name" value="DDE_Tnp_IS1595"/>
    <property type="match status" value="1"/>
</dbReference>
<protein>
    <submittedName>
        <fullName evidence="2">IS1595 family transposase</fullName>
    </submittedName>
</protein>
<dbReference type="NCBIfam" id="NF033547">
    <property type="entry name" value="transpos_IS1595"/>
    <property type="match status" value="1"/>
</dbReference>
<accession>A0ABV4TYZ6</accession>
<dbReference type="EMBL" id="JBGUAW010000016">
    <property type="protein sequence ID" value="MFA9462535.1"/>
    <property type="molecule type" value="Genomic_DNA"/>
</dbReference>
<proteinExistence type="predicted"/>
<evidence type="ECO:0000313" key="3">
    <source>
        <dbReference type="Proteomes" id="UP001575181"/>
    </source>
</evidence>
<dbReference type="InterPro" id="IPR024442">
    <property type="entry name" value="Transposase_Zn_ribbon"/>
</dbReference>
<organism evidence="2 3">
    <name type="scientific">Thiohalorhabdus methylotrophus</name>
    <dbReference type="NCBI Taxonomy" id="3242694"/>
    <lineage>
        <taxon>Bacteria</taxon>
        <taxon>Pseudomonadati</taxon>
        <taxon>Pseudomonadota</taxon>
        <taxon>Gammaproteobacteria</taxon>
        <taxon>Thiohalorhabdales</taxon>
        <taxon>Thiohalorhabdaceae</taxon>
        <taxon>Thiohalorhabdus</taxon>
    </lineage>
</organism>
<comment type="caution">
    <text evidence="2">The sequence shown here is derived from an EMBL/GenBank/DDBJ whole genome shotgun (WGS) entry which is preliminary data.</text>
</comment>
<dbReference type="InterPro" id="IPR053164">
    <property type="entry name" value="IS1016-like_transposase"/>
</dbReference>
<sequence>MGYPSISFFEFSQRFATEEACAKALERMRWPDGFVCPRCEFDRAYALETRPRWRQCARCGHQVSLTNGTVFHRTRTPLVKWFWAIYLMSRDKGGISARRLSKELELRYETAWLMLQKLRKAMADRDRRYQLQGLIEADEAFFGGPRPGTRGRGAANKTTVLVMAEDRGKRPGFVAMAPIEDFTAETTEKAVKAHVAKEQAVRTDGGRNFATLAAEGYAHDGAATPPKQASERLPWVHLAISLAKRTVLGTFHGVSHKHLTRYLSEFTYRFNRRWKEDELPFRLLNACVNAETITYAELTG</sequence>
<dbReference type="PANTHER" id="PTHR47163:SF2">
    <property type="entry name" value="SI:DKEY-17M8.2"/>
    <property type="match status" value="1"/>
</dbReference>